<gene>
    <name evidence="1" type="ORF">DHETER_LOCUS16074</name>
</gene>
<dbReference type="EMBL" id="CAJVPU010059358">
    <property type="protein sequence ID" value="CAG8775201.1"/>
    <property type="molecule type" value="Genomic_DNA"/>
</dbReference>
<proteinExistence type="predicted"/>
<feature type="non-terminal residue" evidence="1">
    <location>
        <position position="119"/>
    </location>
</feature>
<reference evidence="1" key="1">
    <citation type="submission" date="2021-06" db="EMBL/GenBank/DDBJ databases">
        <authorList>
            <person name="Kallberg Y."/>
            <person name="Tangrot J."/>
            <person name="Rosling A."/>
        </authorList>
    </citation>
    <scope>NUCLEOTIDE SEQUENCE</scope>
    <source>
        <strain evidence="1">IL203A</strain>
    </source>
</reference>
<feature type="non-terminal residue" evidence="1">
    <location>
        <position position="1"/>
    </location>
</feature>
<evidence type="ECO:0000313" key="1">
    <source>
        <dbReference type="EMBL" id="CAG8775201.1"/>
    </source>
</evidence>
<organism evidence="1 2">
    <name type="scientific">Dentiscutata heterogama</name>
    <dbReference type="NCBI Taxonomy" id="1316150"/>
    <lineage>
        <taxon>Eukaryota</taxon>
        <taxon>Fungi</taxon>
        <taxon>Fungi incertae sedis</taxon>
        <taxon>Mucoromycota</taxon>
        <taxon>Glomeromycotina</taxon>
        <taxon>Glomeromycetes</taxon>
        <taxon>Diversisporales</taxon>
        <taxon>Gigasporaceae</taxon>
        <taxon>Dentiscutata</taxon>
    </lineage>
</organism>
<accession>A0ACA9R3V6</accession>
<keyword evidence="2" id="KW-1185">Reference proteome</keyword>
<evidence type="ECO:0000313" key="2">
    <source>
        <dbReference type="Proteomes" id="UP000789702"/>
    </source>
</evidence>
<name>A0ACA9R3V6_9GLOM</name>
<sequence>GLIPYILKSLVDLRNQAKADKEINKNDDFKYNYYEALQIALKKFANSIYGQFGNNQSILNNYMISASVTAFGREYLVKVSDFAESQIDKELNISEFIWEYSDTDSIFISRNLHFINQTI</sequence>
<comment type="caution">
    <text evidence="1">The sequence shown here is derived from an EMBL/GenBank/DDBJ whole genome shotgun (WGS) entry which is preliminary data.</text>
</comment>
<dbReference type="Proteomes" id="UP000789702">
    <property type="component" value="Unassembled WGS sequence"/>
</dbReference>
<protein>
    <submittedName>
        <fullName evidence="1">3853_t:CDS:1</fullName>
    </submittedName>
</protein>